<dbReference type="EMBL" id="JAHJDP010000046">
    <property type="protein sequence ID" value="MBU2691146.1"/>
    <property type="molecule type" value="Genomic_DNA"/>
</dbReference>
<sequence>MARYRDARCRLCRREGIRLYLKGERCYSDKCAVESRGFPPGQHGRGRRTRETSYGLQLREKQKAKRIYGILERQFRRYFQIASMRQGRAGEELLKILESRLDNVVHRLGMVPSRSYARQLVRHRHIEVNGRVVTIPSYQVRSGDLVSVREKSKLRKEIKETMENRRRTEDQPWLDVMDKEVAGKVLQLPSRDEVKIPVNEQMIVELYSK</sequence>
<dbReference type="HAMAP" id="MF_01306_B">
    <property type="entry name" value="Ribosomal_uS4_B"/>
    <property type="match status" value="1"/>
</dbReference>
<comment type="function">
    <text evidence="7">One of the primary rRNA binding proteins, it binds directly to 16S rRNA where it nucleates assembly of the body of the 30S subunit.</text>
</comment>
<dbReference type="Proteomes" id="UP000777784">
    <property type="component" value="Unassembled WGS sequence"/>
</dbReference>
<name>A0A948RV86_UNCEI</name>
<protein>
    <recommendedName>
        <fullName evidence="6 7">Small ribosomal subunit protein uS4</fullName>
    </recommendedName>
</protein>
<dbReference type="NCBIfam" id="TIGR01017">
    <property type="entry name" value="rpsD_bact"/>
    <property type="match status" value="1"/>
</dbReference>
<keyword evidence="4 7" id="KW-0689">Ribosomal protein</keyword>
<dbReference type="SUPFAM" id="SSF55174">
    <property type="entry name" value="Alpha-L RNA-binding motif"/>
    <property type="match status" value="1"/>
</dbReference>
<dbReference type="Pfam" id="PF00163">
    <property type="entry name" value="Ribosomal_S4"/>
    <property type="match status" value="1"/>
</dbReference>
<keyword evidence="5 7" id="KW-0687">Ribonucleoprotein</keyword>
<dbReference type="SMART" id="SM00363">
    <property type="entry name" value="S4"/>
    <property type="match status" value="1"/>
</dbReference>
<dbReference type="InterPro" id="IPR036986">
    <property type="entry name" value="S4_RNA-bd_sf"/>
</dbReference>
<comment type="function">
    <text evidence="7">With S5 and S12 plays an important role in translational accuracy.</text>
</comment>
<dbReference type="PANTHER" id="PTHR11831">
    <property type="entry name" value="30S 40S RIBOSOMAL PROTEIN"/>
    <property type="match status" value="1"/>
</dbReference>
<dbReference type="Gene3D" id="3.10.290.10">
    <property type="entry name" value="RNA-binding S4 domain"/>
    <property type="match status" value="1"/>
</dbReference>
<dbReference type="GO" id="GO:0003735">
    <property type="term" value="F:structural constituent of ribosome"/>
    <property type="evidence" value="ECO:0007669"/>
    <property type="project" value="InterPro"/>
</dbReference>
<dbReference type="PROSITE" id="PS00632">
    <property type="entry name" value="RIBOSOMAL_S4"/>
    <property type="match status" value="1"/>
</dbReference>
<evidence type="ECO:0000256" key="5">
    <source>
        <dbReference type="ARBA" id="ARBA00023274"/>
    </source>
</evidence>
<dbReference type="Pfam" id="PF01479">
    <property type="entry name" value="S4"/>
    <property type="match status" value="1"/>
</dbReference>
<dbReference type="FunFam" id="1.10.1050.10:FF:000001">
    <property type="entry name" value="30S ribosomal protein S4"/>
    <property type="match status" value="1"/>
</dbReference>
<dbReference type="FunFam" id="3.10.290.10:FF:000001">
    <property type="entry name" value="30S ribosomal protein S4"/>
    <property type="match status" value="1"/>
</dbReference>
<comment type="subunit">
    <text evidence="7">Part of the 30S ribosomal subunit. Contacts protein S5. The interaction surface between S4 and S5 is involved in control of translational fidelity.</text>
</comment>
<reference evidence="11" key="1">
    <citation type="submission" date="2021-05" db="EMBL/GenBank/DDBJ databases">
        <title>Energy efficiency and biological interactions define the core microbiome of deep oligotrophic groundwater.</title>
        <authorList>
            <person name="Mehrshad M."/>
            <person name="Lopez-Fernandez M."/>
            <person name="Bell E."/>
            <person name="Bernier-Latmani R."/>
            <person name="Bertilsson S."/>
            <person name="Dopson M."/>
        </authorList>
    </citation>
    <scope>NUCLEOTIDE SEQUENCE</scope>
    <source>
        <strain evidence="11">Modern_marine.mb.64</strain>
    </source>
</reference>
<dbReference type="Gene3D" id="1.10.1050.10">
    <property type="entry name" value="Ribosomal Protein S4 Delta 41, Chain A, domain 1"/>
    <property type="match status" value="1"/>
</dbReference>
<evidence type="ECO:0000313" key="12">
    <source>
        <dbReference type="Proteomes" id="UP000777784"/>
    </source>
</evidence>
<dbReference type="NCBIfam" id="NF003717">
    <property type="entry name" value="PRK05327.1"/>
    <property type="match status" value="1"/>
</dbReference>
<proteinExistence type="inferred from homology"/>
<feature type="domain" description="RNA-binding S4" evidence="9">
    <location>
        <begin position="99"/>
        <end position="163"/>
    </location>
</feature>
<dbReference type="GO" id="GO:0042274">
    <property type="term" value="P:ribosomal small subunit biogenesis"/>
    <property type="evidence" value="ECO:0007669"/>
    <property type="project" value="TreeGrafter"/>
</dbReference>
<dbReference type="GO" id="GO:0019843">
    <property type="term" value="F:rRNA binding"/>
    <property type="evidence" value="ECO:0007669"/>
    <property type="project" value="UniProtKB-UniRule"/>
</dbReference>
<evidence type="ECO:0000256" key="4">
    <source>
        <dbReference type="ARBA" id="ARBA00022980"/>
    </source>
</evidence>
<evidence type="ECO:0000256" key="1">
    <source>
        <dbReference type="ARBA" id="ARBA00007465"/>
    </source>
</evidence>
<dbReference type="InterPro" id="IPR002942">
    <property type="entry name" value="S4_RNA-bd"/>
</dbReference>
<evidence type="ECO:0000256" key="8">
    <source>
        <dbReference type="RuleBase" id="RU003699"/>
    </source>
</evidence>
<dbReference type="CDD" id="cd00165">
    <property type="entry name" value="S4"/>
    <property type="match status" value="1"/>
</dbReference>
<comment type="caution">
    <text evidence="11">The sequence shown here is derived from an EMBL/GenBank/DDBJ whole genome shotgun (WGS) entry which is preliminary data.</text>
</comment>
<gene>
    <name evidence="7 11" type="primary">rpsD</name>
    <name evidence="11" type="ORF">KJ970_09460</name>
</gene>
<dbReference type="InterPro" id="IPR001912">
    <property type="entry name" value="Ribosomal_uS4_N"/>
</dbReference>
<dbReference type="InterPro" id="IPR005709">
    <property type="entry name" value="Ribosomal_uS4_bac-type"/>
</dbReference>
<dbReference type="InterPro" id="IPR018079">
    <property type="entry name" value="Ribosomal_uS4_CS"/>
</dbReference>
<dbReference type="PANTHER" id="PTHR11831:SF4">
    <property type="entry name" value="SMALL RIBOSOMAL SUBUNIT PROTEIN US4M"/>
    <property type="match status" value="1"/>
</dbReference>
<dbReference type="PROSITE" id="PS50889">
    <property type="entry name" value="S4"/>
    <property type="match status" value="1"/>
</dbReference>
<evidence type="ECO:0000259" key="10">
    <source>
        <dbReference type="SMART" id="SM01390"/>
    </source>
</evidence>
<evidence type="ECO:0000259" key="9">
    <source>
        <dbReference type="SMART" id="SM00363"/>
    </source>
</evidence>
<evidence type="ECO:0000256" key="2">
    <source>
        <dbReference type="ARBA" id="ARBA00022730"/>
    </source>
</evidence>
<keyword evidence="3 7" id="KW-0694">RNA-binding</keyword>
<evidence type="ECO:0000256" key="6">
    <source>
        <dbReference type="ARBA" id="ARBA00035254"/>
    </source>
</evidence>
<keyword evidence="2 7" id="KW-0699">rRNA-binding</keyword>
<dbReference type="GO" id="GO:0006412">
    <property type="term" value="P:translation"/>
    <property type="evidence" value="ECO:0007669"/>
    <property type="project" value="UniProtKB-UniRule"/>
</dbReference>
<accession>A0A948RV86</accession>
<evidence type="ECO:0000313" key="11">
    <source>
        <dbReference type="EMBL" id="MBU2691146.1"/>
    </source>
</evidence>
<organism evidence="11 12">
    <name type="scientific">Eiseniibacteriota bacterium</name>
    <dbReference type="NCBI Taxonomy" id="2212470"/>
    <lineage>
        <taxon>Bacteria</taxon>
        <taxon>Candidatus Eiseniibacteriota</taxon>
    </lineage>
</organism>
<comment type="similarity">
    <text evidence="1 7 8">Belongs to the universal ribosomal protein uS4 family.</text>
</comment>
<evidence type="ECO:0000256" key="7">
    <source>
        <dbReference type="HAMAP-Rule" id="MF_01306"/>
    </source>
</evidence>
<dbReference type="InterPro" id="IPR022801">
    <property type="entry name" value="Ribosomal_uS4"/>
</dbReference>
<dbReference type="AlphaFoldDB" id="A0A948RV86"/>
<feature type="domain" description="Small ribosomal subunit protein uS4 N-terminal" evidence="10">
    <location>
        <begin position="3"/>
        <end position="98"/>
    </location>
</feature>
<evidence type="ECO:0000256" key="3">
    <source>
        <dbReference type="ARBA" id="ARBA00022884"/>
    </source>
</evidence>
<dbReference type="GO" id="GO:0015935">
    <property type="term" value="C:small ribosomal subunit"/>
    <property type="evidence" value="ECO:0007669"/>
    <property type="project" value="InterPro"/>
</dbReference>
<dbReference type="SMART" id="SM01390">
    <property type="entry name" value="Ribosomal_S4"/>
    <property type="match status" value="1"/>
</dbReference>